<evidence type="ECO:0000313" key="3">
    <source>
        <dbReference type="WBParaSite" id="nRc.2.0.1.t11333-RA"/>
    </source>
</evidence>
<name>A0A915IC24_ROMCU</name>
<sequence>MGSSDKESKNRDDQLEDKAILEGNNGMDIRMPQEIGSSKTLIIVIIVNDYTFDHMFSKGRFHNGERKQLFVKSLFNQAGQQD</sequence>
<evidence type="ECO:0000313" key="2">
    <source>
        <dbReference type="Proteomes" id="UP000887565"/>
    </source>
</evidence>
<reference evidence="3" key="1">
    <citation type="submission" date="2022-11" db="UniProtKB">
        <authorList>
            <consortium name="WormBaseParasite"/>
        </authorList>
    </citation>
    <scope>IDENTIFICATION</scope>
</reference>
<proteinExistence type="predicted"/>
<feature type="compositionally biased region" description="Basic and acidic residues" evidence="1">
    <location>
        <begin position="1"/>
        <end position="20"/>
    </location>
</feature>
<organism evidence="2 3">
    <name type="scientific">Romanomermis culicivorax</name>
    <name type="common">Nematode worm</name>
    <dbReference type="NCBI Taxonomy" id="13658"/>
    <lineage>
        <taxon>Eukaryota</taxon>
        <taxon>Metazoa</taxon>
        <taxon>Ecdysozoa</taxon>
        <taxon>Nematoda</taxon>
        <taxon>Enoplea</taxon>
        <taxon>Dorylaimia</taxon>
        <taxon>Mermithida</taxon>
        <taxon>Mermithoidea</taxon>
        <taxon>Mermithidae</taxon>
        <taxon>Romanomermis</taxon>
    </lineage>
</organism>
<dbReference type="WBParaSite" id="nRc.2.0.1.t11333-RA">
    <property type="protein sequence ID" value="nRc.2.0.1.t11333-RA"/>
    <property type="gene ID" value="nRc.2.0.1.g11333"/>
</dbReference>
<dbReference type="AlphaFoldDB" id="A0A915IC24"/>
<evidence type="ECO:0000256" key="1">
    <source>
        <dbReference type="SAM" id="MobiDB-lite"/>
    </source>
</evidence>
<accession>A0A915IC24</accession>
<dbReference type="Proteomes" id="UP000887565">
    <property type="component" value="Unplaced"/>
</dbReference>
<protein>
    <submittedName>
        <fullName evidence="3">Uncharacterized protein</fullName>
    </submittedName>
</protein>
<keyword evidence="2" id="KW-1185">Reference proteome</keyword>
<feature type="region of interest" description="Disordered" evidence="1">
    <location>
        <begin position="1"/>
        <end position="32"/>
    </location>
</feature>